<organism evidence="1 2">
    <name type="scientific">Marinicauda algicola</name>
    <dbReference type="NCBI Taxonomy" id="2029849"/>
    <lineage>
        <taxon>Bacteria</taxon>
        <taxon>Pseudomonadati</taxon>
        <taxon>Pseudomonadota</taxon>
        <taxon>Alphaproteobacteria</taxon>
        <taxon>Maricaulales</taxon>
        <taxon>Maricaulaceae</taxon>
        <taxon>Marinicauda</taxon>
    </lineage>
</organism>
<evidence type="ECO:0000313" key="2">
    <source>
        <dbReference type="Proteomes" id="UP000308054"/>
    </source>
</evidence>
<protein>
    <submittedName>
        <fullName evidence="1">Uncharacterized protein</fullName>
    </submittedName>
</protein>
<evidence type="ECO:0000313" key="1">
    <source>
        <dbReference type="EMBL" id="TGY88446.1"/>
    </source>
</evidence>
<reference evidence="1 2" key="1">
    <citation type="journal article" date="2017" name="Int. J. Syst. Evol. Microbiol.">
        <title>Marinicauda algicola sp. nov., isolated from a marine red alga Rhodosorus marinus.</title>
        <authorList>
            <person name="Jeong S.E."/>
            <person name="Jeon S.H."/>
            <person name="Chun B.H."/>
            <person name="Kim D.W."/>
            <person name="Jeon C.O."/>
        </authorList>
    </citation>
    <scope>NUCLEOTIDE SEQUENCE [LARGE SCALE GENOMIC DNA]</scope>
    <source>
        <strain evidence="1 2">JCM 31718</strain>
    </source>
</reference>
<dbReference type="Proteomes" id="UP000308054">
    <property type="component" value="Unassembled WGS sequence"/>
</dbReference>
<dbReference type="RefSeq" id="WP_135996292.1">
    <property type="nucleotide sequence ID" value="NZ_CP071057.1"/>
</dbReference>
<gene>
    <name evidence="1" type="ORF">E5163_11555</name>
</gene>
<name>A0A4S2GZ75_9PROT</name>
<comment type="caution">
    <text evidence="1">The sequence shown here is derived from an EMBL/GenBank/DDBJ whole genome shotgun (WGS) entry which is preliminary data.</text>
</comment>
<sequence length="67" mass="7514">MAMMDLRVIEGGADRRPASQPALTRWLETQARVVELWIERLVGEGGDPRTIAVLQQHAAFLRETGEL</sequence>
<proteinExistence type="predicted"/>
<dbReference type="AlphaFoldDB" id="A0A4S2GZ75"/>
<dbReference type="OrthoDB" id="7632559at2"/>
<keyword evidence="2" id="KW-1185">Reference proteome</keyword>
<accession>A0A4S2GZ75</accession>
<dbReference type="EMBL" id="SRXW01000003">
    <property type="protein sequence ID" value="TGY88446.1"/>
    <property type="molecule type" value="Genomic_DNA"/>
</dbReference>